<comment type="caution">
    <text evidence="1">The sequence shown here is derived from an EMBL/GenBank/DDBJ whole genome shotgun (WGS) entry which is preliminary data.</text>
</comment>
<dbReference type="EMBL" id="QGKX02001521">
    <property type="protein sequence ID" value="KAF3509971.1"/>
    <property type="molecule type" value="Genomic_DNA"/>
</dbReference>
<accession>A0A8S9P6U7</accession>
<proteinExistence type="predicted"/>
<gene>
    <name evidence="1" type="ORF">F2Q69_00007622</name>
</gene>
<dbReference type="AlphaFoldDB" id="A0A8S9P6U7"/>
<protein>
    <submittedName>
        <fullName evidence="1">Uncharacterized protein</fullName>
    </submittedName>
</protein>
<name>A0A8S9P6U7_BRACR</name>
<evidence type="ECO:0000313" key="2">
    <source>
        <dbReference type="Proteomes" id="UP000712600"/>
    </source>
</evidence>
<dbReference type="Proteomes" id="UP000712600">
    <property type="component" value="Unassembled WGS sequence"/>
</dbReference>
<reference evidence="1" key="1">
    <citation type="submission" date="2019-12" db="EMBL/GenBank/DDBJ databases">
        <title>Genome sequencing and annotation of Brassica cretica.</title>
        <authorList>
            <person name="Studholme D.J."/>
            <person name="Sarris P."/>
        </authorList>
    </citation>
    <scope>NUCLEOTIDE SEQUENCE</scope>
    <source>
        <strain evidence="1">PFS-109/04</strain>
        <tissue evidence="1">Leaf</tissue>
    </source>
</reference>
<organism evidence="1 2">
    <name type="scientific">Brassica cretica</name>
    <name type="common">Mustard</name>
    <dbReference type="NCBI Taxonomy" id="69181"/>
    <lineage>
        <taxon>Eukaryota</taxon>
        <taxon>Viridiplantae</taxon>
        <taxon>Streptophyta</taxon>
        <taxon>Embryophyta</taxon>
        <taxon>Tracheophyta</taxon>
        <taxon>Spermatophyta</taxon>
        <taxon>Magnoliopsida</taxon>
        <taxon>eudicotyledons</taxon>
        <taxon>Gunneridae</taxon>
        <taxon>Pentapetalae</taxon>
        <taxon>rosids</taxon>
        <taxon>malvids</taxon>
        <taxon>Brassicales</taxon>
        <taxon>Brassicaceae</taxon>
        <taxon>Brassiceae</taxon>
        <taxon>Brassica</taxon>
    </lineage>
</organism>
<evidence type="ECO:0000313" key="1">
    <source>
        <dbReference type="EMBL" id="KAF3509971.1"/>
    </source>
</evidence>
<sequence length="90" mass="10427">MGFIGISVTFFLPLMNVNVIVRKPSVYRGHDNWYTREELGTMVAVEDFRRNKLREGRRPDAGDDVEQNRGLEEMEQTIDGNHDLLLGINY</sequence>